<dbReference type="GO" id="GO:0005680">
    <property type="term" value="C:anaphase-promoting complex"/>
    <property type="evidence" value="ECO:0007669"/>
    <property type="project" value="InterPro"/>
</dbReference>
<evidence type="ECO:0000256" key="12">
    <source>
        <dbReference type="RuleBase" id="RU366037"/>
    </source>
</evidence>
<keyword evidence="7" id="KW-0819">tRNA processing</keyword>
<reference evidence="16 17" key="1">
    <citation type="submission" date="2022-12" db="EMBL/GenBank/DDBJ databases">
        <title>Genomic features and morphological characterization of a novel Knufia sp. strain isolated from spacecraft assembly facility.</title>
        <authorList>
            <person name="Teixeira M."/>
            <person name="Chander A.M."/>
            <person name="Stajich J.E."/>
            <person name="Venkateswaran K."/>
        </authorList>
    </citation>
    <scope>NUCLEOTIDE SEQUENCE [LARGE SCALE GENOMIC DNA]</scope>
    <source>
        <strain evidence="16 17">FJI-L2-BK-P2</strain>
    </source>
</reference>
<keyword evidence="17" id="KW-1185">Reference proteome</keyword>
<dbReference type="Pfam" id="PF19282">
    <property type="entry name" value="Exportin-T"/>
    <property type="match status" value="1"/>
</dbReference>
<dbReference type="GO" id="GO:0005643">
    <property type="term" value="C:nuclear pore"/>
    <property type="evidence" value="ECO:0007669"/>
    <property type="project" value="TreeGrafter"/>
</dbReference>
<dbReference type="Pfam" id="PF08389">
    <property type="entry name" value="Xpo1"/>
    <property type="match status" value="1"/>
</dbReference>
<dbReference type="SUPFAM" id="SSF48371">
    <property type="entry name" value="ARM repeat"/>
    <property type="match status" value="1"/>
</dbReference>
<dbReference type="GO" id="GO:0008033">
    <property type="term" value="P:tRNA processing"/>
    <property type="evidence" value="ECO:0007669"/>
    <property type="project" value="UniProtKB-KW"/>
</dbReference>
<dbReference type="GO" id="GO:0005737">
    <property type="term" value="C:cytoplasm"/>
    <property type="evidence" value="ECO:0007669"/>
    <property type="project" value="UniProtKB-SubCell"/>
</dbReference>
<dbReference type="Pfam" id="PF10471">
    <property type="entry name" value="ANAPC_CDC26"/>
    <property type="match status" value="1"/>
</dbReference>
<evidence type="ECO:0000313" key="16">
    <source>
        <dbReference type="EMBL" id="KAK5948296.1"/>
    </source>
</evidence>
<dbReference type="FunFam" id="1.25.10.10:FF:000355">
    <property type="entry name" value="Exportin-T"/>
    <property type="match status" value="1"/>
</dbReference>
<dbReference type="PANTHER" id="PTHR15952:SF11">
    <property type="entry name" value="EXPORTIN-T"/>
    <property type="match status" value="1"/>
</dbReference>
<evidence type="ECO:0000256" key="6">
    <source>
        <dbReference type="ARBA" id="ARBA00022555"/>
    </source>
</evidence>
<dbReference type="Gene3D" id="1.25.10.10">
    <property type="entry name" value="Leucine-rich Repeat Variant"/>
    <property type="match status" value="1"/>
</dbReference>
<dbReference type="Proteomes" id="UP001316803">
    <property type="component" value="Unassembled WGS sequence"/>
</dbReference>
<dbReference type="InterPro" id="IPR016024">
    <property type="entry name" value="ARM-type_fold"/>
</dbReference>
<dbReference type="GO" id="GO:0031145">
    <property type="term" value="P:anaphase-promoting complex-dependent catabolic process"/>
    <property type="evidence" value="ECO:0007669"/>
    <property type="project" value="InterPro"/>
</dbReference>
<comment type="caution">
    <text evidence="16">The sequence shown here is derived from an EMBL/GenBank/DDBJ whole genome shotgun (WGS) entry which is preliminary data.</text>
</comment>
<evidence type="ECO:0000256" key="11">
    <source>
        <dbReference type="ARBA" id="ARBA00025147"/>
    </source>
</evidence>
<keyword evidence="4 12" id="KW-0813">Transport</keyword>
<evidence type="ECO:0000256" key="1">
    <source>
        <dbReference type="ARBA" id="ARBA00004496"/>
    </source>
</evidence>
<evidence type="ECO:0000256" key="7">
    <source>
        <dbReference type="ARBA" id="ARBA00022694"/>
    </source>
</evidence>
<feature type="region of interest" description="Disordered" evidence="13">
    <location>
        <begin position="1075"/>
        <end position="1135"/>
    </location>
</feature>
<keyword evidence="6 12" id="KW-0820">tRNA-binding</keyword>
<evidence type="ECO:0000256" key="10">
    <source>
        <dbReference type="ARBA" id="ARBA00023242"/>
    </source>
</evidence>
<keyword evidence="9 12" id="KW-0694">RNA-binding</keyword>
<name>A0AAN8EYE2_9EURO</name>
<dbReference type="GO" id="GO:0000049">
    <property type="term" value="F:tRNA binding"/>
    <property type="evidence" value="ECO:0007669"/>
    <property type="project" value="UniProtKB-UniRule"/>
</dbReference>
<sequence>MSCVQIVSAIQIAWDPKAAQHLKLPAFDFVNKLRQEPQAWQPCLSIFTNLPRHTEVVRVFSLEIVNNAIRAGIVDPQGLSLVKEQLMTYLQREYTPQSSSSSSAPDSSTIENKIAQTITYLFCALYDSAWPTFFDDLLHLTTTSTGQRDNLIGTAFYLRVVNSIHDEVGDQLQARSREEQDRANTLKDLIRARDVTKIAQSWQEILGQWRISNGTIGDLTMKAVGKWVSWIDISLVVNQQMLQLISQQVEQAKVQDLSSDEEKARDSAIDAFTEIVSKKMPSADKINMIDFMGLQSIVEKVSAWPILSDQKKSHYDVDLAENVARLVNAVMLDTVRALENEQQSTDTWRKAEQMLRSFLPHLLRYFSDEYDDVCTHALQGMTDVLTFLRRAFQGDEFVSQRASILWPILKAIFLKSRVDEYADIDGEYDGENTEEAEFLELRKRLSNLQQSIAAADEQLYIDAVSELVNDTFEKLQSSGQSLDWRDLDLALHEMYLLGDLAVKSGGLYQKNKPNSPSAERLVRMMLLMVTSNTGAYPVPGIQIQYMEICVRYASFFEKHTEYVQPVLQNFLQLAHSGNLRVRLRSWYLLQRFVKSQRHNVGPVADAVVPNLQDLLVIRAELPKSNEDEDSDEETTDSTFTSQLYLFETVGCIISTSNVPAEKQIQYAQIVMQPIFTDVQNNLNIAKANKQACLQVHHDIMALGNVARGYFDMQTASANQQAAANIPAAIREAFAQVSEVTLVALETLRASFDIRTAARFTFSRLLGMVGQQMLQQLPRWVEGLLTETSSRDEMAQLLRLLDQVTFGFKTEVFNFLDTLFGGLLQRVWSGISASTTGTDDEVQLAELKREYLNFLLVVLGNGLGGILVSTTNQPHFETVIESIEHFTKDISDPTTAKMAFQLLARMCMVWGGQDAVPGQVPAEMTQPGQQELPGFKQFMTTRFSPLCWAMPSNPNFNPKDGQSRQVLMEAAGLQKIIYAKNGQDYITYLRDTELPGLGLQGPMLEEFFVHLTTLDVKAWKSWFAKFVSSGGAATATNTMLRRLPTALTISPEDIQAYEEALNRRLAYAHYKKTGEDPEGLFTGSEAGQERREEREENKPVDPNDELKPLPGDKARIVRGREERIMGVPGAGAGSRG</sequence>
<feature type="compositionally biased region" description="Basic and acidic residues" evidence="13">
    <location>
        <begin position="1086"/>
        <end position="1123"/>
    </location>
</feature>
<keyword evidence="8" id="KW-0833">Ubl conjugation pathway</keyword>
<organism evidence="16 17">
    <name type="scientific">Knufia fluminis</name>
    <dbReference type="NCBI Taxonomy" id="191047"/>
    <lineage>
        <taxon>Eukaryota</taxon>
        <taxon>Fungi</taxon>
        <taxon>Dikarya</taxon>
        <taxon>Ascomycota</taxon>
        <taxon>Pezizomycotina</taxon>
        <taxon>Eurotiomycetes</taxon>
        <taxon>Chaetothyriomycetidae</taxon>
        <taxon>Chaetothyriales</taxon>
        <taxon>Trichomeriaceae</taxon>
        <taxon>Knufia</taxon>
    </lineage>
</organism>
<evidence type="ECO:0000313" key="17">
    <source>
        <dbReference type="Proteomes" id="UP001316803"/>
    </source>
</evidence>
<evidence type="ECO:0000256" key="4">
    <source>
        <dbReference type="ARBA" id="ARBA00022448"/>
    </source>
</evidence>
<evidence type="ECO:0000256" key="5">
    <source>
        <dbReference type="ARBA" id="ARBA00022490"/>
    </source>
</evidence>
<dbReference type="InterPro" id="IPR040017">
    <property type="entry name" value="XPOT"/>
</dbReference>
<dbReference type="AlphaFoldDB" id="A0AAN8EYE2"/>
<evidence type="ECO:0000256" key="3">
    <source>
        <dbReference type="ARBA" id="ARBA00018928"/>
    </source>
</evidence>
<feature type="domain" description="Exportin-T C-terminal" evidence="15">
    <location>
        <begin position="346"/>
        <end position="1027"/>
    </location>
</feature>
<keyword evidence="5 12" id="KW-0963">Cytoplasm</keyword>
<evidence type="ECO:0000256" key="9">
    <source>
        <dbReference type="ARBA" id="ARBA00022884"/>
    </source>
</evidence>
<keyword evidence="10 12" id="KW-0539">Nucleus</keyword>
<comment type="function">
    <text evidence="11">tRNA nucleus export receptor which facilitates tRNA translocation across the nuclear pore complex. Involved in pre-tRNA splicing, probably by affecting the interaction of pre-tRNA with splicing endonuclease.</text>
</comment>
<dbReference type="InterPro" id="IPR011989">
    <property type="entry name" value="ARM-like"/>
</dbReference>
<dbReference type="GO" id="GO:0031267">
    <property type="term" value="F:small GTPase binding"/>
    <property type="evidence" value="ECO:0007669"/>
    <property type="project" value="InterPro"/>
</dbReference>
<comment type="similarity">
    <text evidence="2 12">Belongs to the exportin family.</text>
</comment>
<evidence type="ECO:0000256" key="2">
    <source>
        <dbReference type="ARBA" id="ARBA00009466"/>
    </source>
</evidence>
<comment type="subcellular location">
    <subcellularLocation>
        <location evidence="1 12">Cytoplasm</location>
    </subcellularLocation>
    <subcellularLocation>
        <location evidence="12">Nucleus</location>
    </subcellularLocation>
    <text evidence="12">Shuttles between the nucleus and the cytoplasm.</text>
</comment>
<dbReference type="InterPro" id="IPR045546">
    <property type="entry name" value="Exportin-T_C"/>
</dbReference>
<dbReference type="PANTHER" id="PTHR15952">
    <property type="entry name" value="EXPORTIN-T/LOS1"/>
    <property type="match status" value="1"/>
</dbReference>
<feature type="domain" description="Exportin-1/Importin-beta-like" evidence="14">
    <location>
        <begin position="109"/>
        <end position="257"/>
    </location>
</feature>
<dbReference type="GO" id="GO:0071528">
    <property type="term" value="P:tRNA re-export from nucleus"/>
    <property type="evidence" value="ECO:0007669"/>
    <property type="project" value="UniProtKB-UniRule"/>
</dbReference>
<proteinExistence type="inferred from homology"/>
<dbReference type="EMBL" id="JAKLMC020000050">
    <property type="protein sequence ID" value="KAK5948296.1"/>
    <property type="molecule type" value="Genomic_DNA"/>
</dbReference>
<dbReference type="InterPro" id="IPR018860">
    <property type="entry name" value="APC_suCDC26"/>
</dbReference>
<evidence type="ECO:0000256" key="13">
    <source>
        <dbReference type="SAM" id="MobiDB-lite"/>
    </source>
</evidence>
<dbReference type="InterPro" id="IPR013598">
    <property type="entry name" value="Exportin-1/Importin-b-like"/>
</dbReference>
<evidence type="ECO:0000256" key="8">
    <source>
        <dbReference type="ARBA" id="ARBA00022786"/>
    </source>
</evidence>
<evidence type="ECO:0000259" key="15">
    <source>
        <dbReference type="Pfam" id="PF19282"/>
    </source>
</evidence>
<protein>
    <recommendedName>
        <fullName evidence="3 12">Exportin-T</fullName>
    </recommendedName>
    <alternativeName>
        <fullName evidence="12">Exportin(tRNA)</fullName>
    </alternativeName>
    <alternativeName>
        <fullName evidence="12">tRNA exportin</fullName>
    </alternativeName>
</protein>
<accession>A0AAN8EYE2</accession>
<gene>
    <name evidence="16" type="primary">LOS1</name>
    <name evidence="16" type="ORF">OHC33_010730</name>
</gene>
<dbReference type="GO" id="GO:0016363">
    <property type="term" value="C:nuclear matrix"/>
    <property type="evidence" value="ECO:0007669"/>
    <property type="project" value="TreeGrafter"/>
</dbReference>
<evidence type="ECO:0000259" key="14">
    <source>
        <dbReference type="Pfam" id="PF08389"/>
    </source>
</evidence>